<proteinExistence type="predicted"/>
<evidence type="ECO:0000313" key="2">
    <source>
        <dbReference type="Proteomes" id="UP001185015"/>
    </source>
</evidence>
<sequence length="50" mass="5586">MENRKELSISGEEGNAMLTSPQKIKIEIVVSENRVEDLIDTVVKNAATER</sequence>
<dbReference type="AlphaFoldDB" id="A0AA90TX36"/>
<keyword evidence="2" id="KW-1185">Reference proteome</keyword>
<reference evidence="1 2" key="1">
    <citation type="submission" date="2023-07" db="EMBL/GenBank/DDBJ databases">
        <title>Genomic Encyclopedia of Type Strains, Phase IV (KMG-IV): sequencing the most valuable type-strain genomes for metagenomic binning, comparative biology and taxonomic classification.</title>
        <authorList>
            <person name="Goeker M."/>
        </authorList>
    </citation>
    <scope>NUCLEOTIDE SEQUENCE [LARGE SCALE GENOMIC DNA]</scope>
    <source>
        <strain evidence="1 2">DSM 17273</strain>
    </source>
</reference>
<dbReference type="Proteomes" id="UP001185015">
    <property type="component" value="Unassembled WGS sequence"/>
</dbReference>
<dbReference type="RefSeq" id="WP_309738806.1">
    <property type="nucleotide sequence ID" value="NZ_JAVDQI010000001.1"/>
</dbReference>
<evidence type="ECO:0000313" key="1">
    <source>
        <dbReference type="EMBL" id="MDR6221594.1"/>
    </source>
</evidence>
<organism evidence="1 2">
    <name type="scientific">Methanococcoides alaskense</name>
    <dbReference type="NCBI Taxonomy" id="325778"/>
    <lineage>
        <taxon>Archaea</taxon>
        <taxon>Methanobacteriati</taxon>
        <taxon>Methanobacteriota</taxon>
        <taxon>Stenosarchaea group</taxon>
        <taxon>Methanomicrobia</taxon>
        <taxon>Methanosarcinales</taxon>
        <taxon>Methanosarcinaceae</taxon>
        <taxon>Methanococcoides</taxon>
    </lineage>
</organism>
<comment type="caution">
    <text evidence="1">The sequence shown here is derived from an EMBL/GenBank/DDBJ whole genome shotgun (WGS) entry which is preliminary data.</text>
</comment>
<name>A0AA90TX36_9EURY</name>
<protein>
    <submittedName>
        <fullName evidence="1">Nitrogen regulatory protein PII</fullName>
    </submittedName>
</protein>
<gene>
    <name evidence="1" type="ORF">J2750_000026</name>
</gene>
<accession>A0AA90TX36</accession>
<dbReference type="EMBL" id="JAVDQI010000001">
    <property type="protein sequence ID" value="MDR6221594.1"/>
    <property type="molecule type" value="Genomic_DNA"/>
</dbReference>